<keyword evidence="1" id="KW-0732">Signal</keyword>
<dbReference type="AlphaFoldDB" id="A0A7D4BJM4"/>
<dbReference type="Gene3D" id="3.40.50.1820">
    <property type="entry name" value="alpha/beta hydrolase"/>
    <property type="match status" value="1"/>
</dbReference>
<dbReference type="KEGG" id="ttz:FHG85_05405"/>
<dbReference type="Gene3D" id="2.60.40.10">
    <property type="entry name" value="Immunoglobulins"/>
    <property type="match status" value="1"/>
</dbReference>
<dbReference type="PROSITE" id="PS51257">
    <property type="entry name" value="PROKAR_LIPOPROTEIN"/>
    <property type="match status" value="1"/>
</dbReference>
<keyword evidence="2" id="KW-0378">Hydrolase</keyword>
<proteinExistence type="predicted"/>
<feature type="signal peptide" evidence="1">
    <location>
        <begin position="1"/>
        <end position="22"/>
    </location>
</feature>
<keyword evidence="3" id="KW-1185">Reference proteome</keyword>
<evidence type="ECO:0000313" key="3">
    <source>
        <dbReference type="Proteomes" id="UP000500961"/>
    </source>
</evidence>
<dbReference type="Proteomes" id="UP000500961">
    <property type="component" value="Chromosome"/>
</dbReference>
<name>A0A7D4BJM4_9BACT</name>
<gene>
    <name evidence="2" type="ORF">FHG85_05405</name>
</gene>
<reference evidence="2 3" key="1">
    <citation type="submission" date="2019-07" db="EMBL/GenBank/DDBJ databases">
        <title>Thalassofilum flectens gen. nov., sp. nov., a novel moderate thermophilic anaerobe from a shallow sea hot spring in Kunashir Island (Russia), representing a new family in the order Bacteroidales, and proposal of Thalassofilacea fam. nov.</title>
        <authorList>
            <person name="Kochetkova T.V."/>
            <person name="Podosokorskaya O.A."/>
            <person name="Novikov A."/>
            <person name="Elcheninov A.G."/>
            <person name="Toshchakov S.V."/>
            <person name="Kublanov I.V."/>
        </authorList>
    </citation>
    <scope>NUCLEOTIDE SEQUENCE [LARGE SCALE GENOMIC DNA]</scope>
    <source>
        <strain evidence="2 3">38-H</strain>
    </source>
</reference>
<evidence type="ECO:0000313" key="2">
    <source>
        <dbReference type="EMBL" id="QKG79719.1"/>
    </source>
</evidence>
<feature type="chain" id="PRO_5029870329" evidence="1">
    <location>
        <begin position="23"/>
        <end position="380"/>
    </location>
</feature>
<dbReference type="SUPFAM" id="SSF53474">
    <property type="entry name" value="alpha/beta-Hydrolases"/>
    <property type="match status" value="1"/>
</dbReference>
<dbReference type="EMBL" id="CP041345">
    <property type="protein sequence ID" value="QKG79719.1"/>
    <property type="molecule type" value="Genomic_DNA"/>
</dbReference>
<dbReference type="PANTHER" id="PTHR48098">
    <property type="entry name" value="ENTEROCHELIN ESTERASE-RELATED"/>
    <property type="match status" value="1"/>
</dbReference>
<dbReference type="GO" id="GO:0016787">
    <property type="term" value="F:hydrolase activity"/>
    <property type="evidence" value="ECO:0007669"/>
    <property type="project" value="UniProtKB-KW"/>
</dbReference>
<dbReference type="PANTHER" id="PTHR48098:SF6">
    <property type="entry name" value="FERRI-BACILLIBACTIN ESTERASE BESA"/>
    <property type="match status" value="1"/>
</dbReference>
<dbReference type="InterPro" id="IPR050583">
    <property type="entry name" value="Mycobacterial_A85_antigen"/>
</dbReference>
<protein>
    <submittedName>
        <fullName evidence="2">Alpha/beta hydrolase</fullName>
    </submittedName>
</protein>
<dbReference type="InterPro" id="IPR029058">
    <property type="entry name" value="AB_hydrolase_fold"/>
</dbReference>
<accession>A0A7D4BJM4</accession>
<dbReference type="InterPro" id="IPR013783">
    <property type="entry name" value="Ig-like_fold"/>
</dbReference>
<dbReference type="InterPro" id="IPR000801">
    <property type="entry name" value="Esterase-like"/>
</dbReference>
<organism evidence="2 3">
    <name type="scientific">Tenuifilum thalassicum</name>
    <dbReference type="NCBI Taxonomy" id="2590900"/>
    <lineage>
        <taxon>Bacteria</taxon>
        <taxon>Pseudomonadati</taxon>
        <taxon>Bacteroidota</taxon>
        <taxon>Bacteroidia</taxon>
        <taxon>Bacteroidales</taxon>
        <taxon>Tenuifilaceae</taxon>
        <taxon>Tenuifilum</taxon>
    </lineage>
</organism>
<dbReference type="Pfam" id="PF00756">
    <property type="entry name" value="Esterase"/>
    <property type="match status" value="1"/>
</dbReference>
<sequence>MTTMKKKILAVLLVLTYSCAFSQVVFIIDSVPQSTKSEDTIFLASELNGWMPNDKSMAFDKVDGKYILTLNANPDTFEYKVSKGSWKMVEVDEKGNDIRNRIYFPKKDTVFLRVKGWRDDFKRNPKKSTASKNVRFLPTNIEMRKLKRKRTVRVYLPPNYHKRQAFPVIYMHDGQNVFDDATSFAGEWGIDEIMDSLYHARGFSAIVVAIYNDSKERLNEYSPWRNDSLGYGGDGDKYADFIVNDLKPYMDRNFRTNPLPQYNAIIGSSMGGLISLYIGLEYPKVFGRVGVFSPSLWFSPEVFSYVSKKKRRNNQRFYLLAGEKEGEKMVENLKLLEGYMYSNGYDSPDYLKIKIAPDGRHSEWFWKREFVEAIEYLFGI</sequence>
<evidence type="ECO:0000256" key="1">
    <source>
        <dbReference type="SAM" id="SignalP"/>
    </source>
</evidence>